<comment type="caution">
    <text evidence="8">The sequence shown here is derived from an EMBL/GenBank/DDBJ whole genome shotgun (WGS) entry which is preliminary data.</text>
</comment>
<dbReference type="Proteomes" id="UP001195483">
    <property type="component" value="Unassembled WGS sequence"/>
</dbReference>
<evidence type="ECO:0000313" key="9">
    <source>
        <dbReference type="Proteomes" id="UP001195483"/>
    </source>
</evidence>
<evidence type="ECO:0000256" key="4">
    <source>
        <dbReference type="ARBA" id="ARBA00022912"/>
    </source>
</evidence>
<dbReference type="InterPro" id="IPR000387">
    <property type="entry name" value="Tyr_Pase_dom"/>
</dbReference>
<comment type="catalytic activity">
    <reaction evidence="5">
        <text>O-phospho-L-tyrosyl-[protein] + H2O = L-tyrosyl-[protein] + phosphate</text>
        <dbReference type="Rhea" id="RHEA:10684"/>
        <dbReference type="Rhea" id="RHEA-COMP:10136"/>
        <dbReference type="Rhea" id="RHEA-COMP:20101"/>
        <dbReference type="ChEBI" id="CHEBI:15377"/>
        <dbReference type="ChEBI" id="CHEBI:43474"/>
        <dbReference type="ChEBI" id="CHEBI:46858"/>
        <dbReference type="ChEBI" id="CHEBI:61978"/>
        <dbReference type="EC" id="3.1.3.48"/>
    </reaction>
</comment>
<reference evidence="8" key="1">
    <citation type="journal article" date="2021" name="Genome Biol. Evol.">
        <title>A High-Quality Reference Genome for a Parasitic Bivalve with Doubly Uniparental Inheritance (Bivalvia: Unionida).</title>
        <authorList>
            <person name="Smith C.H."/>
        </authorList>
    </citation>
    <scope>NUCLEOTIDE SEQUENCE</scope>
    <source>
        <strain evidence="8">CHS0354</strain>
    </source>
</reference>
<dbReference type="SUPFAM" id="SSF52799">
    <property type="entry name" value="(Phosphotyrosine protein) phosphatases II"/>
    <property type="match status" value="2"/>
</dbReference>
<keyword evidence="9" id="KW-1185">Reference proteome</keyword>
<dbReference type="PROSITE" id="PS50056">
    <property type="entry name" value="TYR_PHOSPHATASE_2"/>
    <property type="match status" value="1"/>
</dbReference>
<protein>
    <recommendedName>
        <fullName evidence="2">protein-tyrosine-phosphatase</fullName>
        <ecNumber evidence="2">3.1.3.48</ecNumber>
    </recommendedName>
</protein>
<dbReference type="Gene3D" id="3.90.190.10">
    <property type="entry name" value="Protein tyrosine phosphatase superfamily"/>
    <property type="match status" value="2"/>
</dbReference>
<gene>
    <name evidence="8" type="ORF">CHS0354_028698</name>
</gene>
<dbReference type="PRINTS" id="PR00700">
    <property type="entry name" value="PRTYPHPHTASE"/>
</dbReference>
<dbReference type="GO" id="GO:0004725">
    <property type="term" value="F:protein tyrosine phosphatase activity"/>
    <property type="evidence" value="ECO:0007669"/>
    <property type="project" value="UniProtKB-EC"/>
</dbReference>
<evidence type="ECO:0000256" key="2">
    <source>
        <dbReference type="ARBA" id="ARBA00013064"/>
    </source>
</evidence>
<dbReference type="InterPro" id="IPR016130">
    <property type="entry name" value="Tyr_Pase_AS"/>
</dbReference>
<sequence>MKNITNKSSNILKQLFTTRTLVDSDSNLTKDVPSMPNQEKTVFHQVIKEEERSDLPQEIEDTSFSIGSVYQNTEINTQLMAKSIPVLSFWSHVMKKKGNKEEFESEFQEFTQGLTKKHEVALANPSKNRYKSMYPYDYNRVVLKGIWTHESEYENNSDYINASHIKGFEGCKCYIAAQGPINKTVDDFWWMIWQEGTECIVMLTNLSEMGKMKCIQYWPDKDDGQTYGDVTVKILRTDSLSDYVRRDFQLIVSGKSRKVTQFHYTAWPDQDVPDTAWSLVEFWKSVRKHKAYDKGPMVVHCSAGVGRTGTFIALDFIYDEACETGHIAIMKCVENLRQQRVNMVQTANQFIYLHDVVAEALGFGTMSVYKKQLSDVVRHLMEQGEISALTRLQRQYNFLKKDFGQEESIMAIYSNVEGFQSEIIWLPNLSGKNAYIAVKGMDDEALLATIRGRNVKSLIIVDSNSCKGVLFSTGVNKSTTVAGLGITYTKKEDLGVFERNQLSIISDERNEPQKLTMFLLKTWEESQEVPSDSNSVLSLLEDINLYHPSPSEINPVLLYSRLELNRCSLVYILLNEKDRIRRDGEIHILRTSSEMLERSRKLLPTFEQYAFIYNCLATDALPDSTYENTAVIMTEIL</sequence>
<keyword evidence="3" id="KW-0378">Hydrolase</keyword>
<dbReference type="PROSITE" id="PS00383">
    <property type="entry name" value="TYR_PHOSPHATASE_1"/>
    <property type="match status" value="1"/>
</dbReference>
<evidence type="ECO:0000259" key="7">
    <source>
        <dbReference type="PROSITE" id="PS50056"/>
    </source>
</evidence>
<feature type="domain" description="Tyrosine-protein phosphatase" evidence="6">
    <location>
        <begin position="99"/>
        <end position="360"/>
    </location>
</feature>
<dbReference type="InterPro" id="IPR003595">
    <property type="entry name" value="Tyr_Pase_cat"/>
</dbReference>
<reference evidence="8" key="3">
    <citation type="submission" date="2023-05" db="EMBL/GenBank/DDBJ databases">
        <authorList>
            <person name="Smith C.H."/>
        </authorList>
    </citation>
    <scope>NUCLEOTIDE SEQUENCE</scope>
    <source>
        <strain evidence="8">CHS0354</strain>
        <tissue evidence="8">Mantle</tissue>
    </source>
</reference>
<feature type="domain" description="Tyrosine specific protein phosphatases" evidence="7">
    <location>
        <begin position="280"/>
        <end position="351"/>
    </location>
</feature>
<dbReference type="InterPro" id="IPR050348">
    <property type="entry name" value="Protein-Tyr_Phosphatase"/>
</dbReference>
<dbReference type="AlphaFoldDB" id="A0AAE0SMA4"/>
<organism evidence="8 9">
    <name type="scientific">Potamilus streckersoni</name>
    <dbReference type="NCBI Taxonomy" id="2493646"/>
    <lineage>
        <taxon>Eukaryota</taxon>
        <taxon>Metazoa</taxon>
        <taxon>Spiralia</taxon>
        <taxon>Lophotrochozoa</taxon>
        <taxon>Mollusca</taxon>
        <taxon>Bivalvia</taxon>
        <taxon>Autobranchia</taxon>
        <taxon>Heteroconchia</taxon>
        <taxon>Palaeoheterodonta</taxon>
        <taxon>Unionida</taxon>
        <taxon>Unionoidea</taxon>
        <taxon>Unionidae</taxon>
        <taxon>Ambleminae</taxon>
        <taxon>Lampsilini</taxon>
        <taxon>Potamilus</taxon>
    </lineage>
</organism>
<reference evidence="8" key="2">
    <citation type="journal article" date="2021" name="Genome Biol. Evol.">
        <title>Developing a high-quality reference genome for a parasitic bivalve with doubly uniparental inheritance (Bivalvia: Unionida).</title>
        <authorList>
            <person name="Smith C.H."/>
        </authorList>
    </citation>
    <scope>NUCLEOTIDE SEQUENCE</scope>
    <source>
        <strain evidence="8">CHS0354</strain>
        <tissue evidence="8">Mantle</tissue>
    </source>
</reference>
<comment type="similarity">
    <text evidence="1">Belongs to the protein-tyrosine phosphatase family.</text>
</comment>
<dbReference type="FunFam" id="3.90.190.10:FF:000102">
    <property type="entry name" value="Receptor-type tyrosine-protein phosphatase"/>
    <property type="match status" value="1"/>
</dbReference>
<evidence type="ECO:0000259" key="6">
    <source>
        <dbReference type="PROSITE" id="PS50055"/>
    </source>
</evidence>
<dbReference type="SMART" id="SM00194">
    <property type="entry name" value="PTPc"/>
    <property type="match status" value="1"/>
</dbReference>
<evidence type="ECO:0000256" key="3">
    <source>
        <dbReference type="ARBA" id="ARBA00022801"/>
    </source>
</evidence>
<dbReference type="EMBL" id="JAEAOA010001720">
    <property type="protein sequence ID" value="KAK3594318.1"/>
    <property type="molecule type" value="Genomic_DNA"/>
</dbReference>
<name>A0AAE0SMA4_9BIVA</name>
<dbReference type="SMART" id="SM00404">
    <property type="entry name" value="PTPc_motif"/>
    <property type="match status" value="2"/>
</dbReference>
<dbReference type="Pfam" id="PF00102">
    <property type="entry name" value="Y_phosphatase"/>
    <property type="match status" value="2"/>
</dbReference>
<evidence type="ECO:0000256" key="1">
    <source>
        <dbReference type="ARBA" id="ARBA00009580"/>
    </source>
</evidence>
<dbReference type="PANTHER" id="PTHR19134">
    <property type="entry name" value="RECEPTOR-TYPE TYROSINE-PROTEIN PHOSPHATASE"/>
    <property type="match status" value="1"/>
</dbReference>
<evidence type="ECO:0000313" key="8">
    <source>
        <dbReference type="EMBL" id="KAK3594318.1"/>
    </source>
</evidence>
<dbReference type="PANTHER" id="PTHR19134:SF562">
    <property type="entry name" value="PROTEIN-TYROSINE-PHOSPHATASE"/>
    <property type="match status" value="1"/>
</dbReference>
<feature type="domain" description="Tyrosine-protein phosphatase" evidence="6">
    <location>
        <begin position="370"/>
        <end position="619"/>
    </location>
</feature>
<accession>A0AAE0SMA4</accession>
<dbReference type="PROSITE" id="PS50055">
    <property type="entry name" value="TYR_PHOSPHATASE_PTP"/>
    <property type="match status" value="2"/>
</dbReference>
<proteinExistence type="inferred from homology"/>
<keyword evidence="4" id="KW-0904">Protein phosphatase</keyword>
<evidence type="ECO:0000256" key="5">
    <source>
        <dbReference type="ARBA" id="ARBA00051722"/>
    </source>
</evidence>
<dbReference type="EC" id="3.1.3.48" evidence="2"/>
<dbReference type="InterPro" id="IPR000242">
    <property type="entry name" value="PTP_cat"/>
</dbReference>
<dbReference type="InterPro" id="IPR029021">
    <property type="entry name" value="Prot-tyrosine_phosphatase-like"/>
</dbReference>